<dbReference type="InParanoid" id="K4A1M0"/>
<dbReference type="InterPro" id="IPR019557">
    <property type="entry name" value="AminoTfrase-like_pln_mobile"/>
</dbReference>
<dbReference type="EnsemblPlants" id="KQL25934">
    <property type="protein sequence ID" value="KQL25934"/>
    <property type="gene ID" value="SETIT_032764mg"/>
</dbReference>
<evidence type="ECO:0000259" key="2">
    <source>
        <dbReference type="Pfam" id="PF10536"/>
    </source>
</evidence>
<dbReference type="Pfam" id="PF10536">
    <property type="entry name" value="PMD"/>
    <property type="match status" value="1"/>
</dbReference>
<dbReference type="FunCoup" id="K4A1M0">
    <property type="interactions" value="281"/>
</dbReference>
<evidence type="ECO:0000313" key="4">
    <source>
        <dbReference type="Proteomes" id="UP000004995"/>
    </source>
</evidence>
<dbReference type="EMBL" id="AGNK02001263">
    <property type="status" value="NOT_ANNOTATED_CDS"/>
    <property type="molecule type" value="Genomic_DNA"/>
</dbReference>
<accession>K4A1M0</accession>
<name>K4A1M0_SETIT</name>
<dbReference type="GO" id="GO:0010073">
    <property type="term" value="P:meristem maintenance"/>
    <property type="evidence" value="ECO:0007669"/>
    <property type="project" value="InterPro"/>
</dbReference>
<dbReference type="PANTHER" id="PTHR46033:SF1">
    <property type="entry name" value="PROTEIN MAIN-LIKE 2"/>
    <property type="match status" value="1"/>
</dbReference>
<dbReference type="Proteomes" id="UP000004995">
    <property type="component" value="Unassembled WGS sequence"/>
</dbReference>
<feature type="domain" description="Aminotransferase-like plant mobile" evidence="2">
    <location>
        <begin position="46"/>
        <end position="347"/>
    </location>
</feature>
<evidence type="ECO:0000256" key="1">
    <source>
        <dbReference type="SAM" id="MobiDB-lite"/>
    </source>
</evidence>
<proteinExistence type="predicted"/>
<dbReference type="eggNOG" id="ENOG502QW7G">
    <property type="taxonomic scope" value="Eukaryota"/>
</dbReference>
<feature type="compositionally biased region" description="Basic and acidic residues" evidence="1">
    <location>
        <begin position="424"/>
        <end position="440"/>
    </location>
</feature>
<organism evidence="3 4">
    <name type="scientific">Setaria italica</name>
    <name type="common">Foxtail millet</name>
    <name type="synonym">Panicum italicum</name>
    <dbReference type="NCBI Taxonomy" id="4555"/>
    <lineage>
        <taxon>Eukaryota</taxon>
        <taxon>Viridiplantae</taxon>
        <taxon>Streptophyta</taxon>
        <taxon>Embryophyta</taxon>
        <taxon>Tracheophyta</taxon>
        <taxon>Spermatophyta</taxon>
        <taxon>Magnoliopsida</taxon>
        <taxon>Liliopsida</taxon>
        <taxon>Poales</taxon>
        <taxon>Poaceae</taxon>
        <taxon>PACMAD clade</taxon>
        <taxon>Panicoideae</taxon>
        <taxon>Panicodae</taxon>
        <taxon>Paniceae</taxon>
        <taxon>Cenchrinae</taxon>
        <taxon>Setaria</taxon>
    </lineage>
</organism>
<feature type="compositionally biased region" description="Basic and acidic residues" evidence="1">
    <location>
        <begin position="449"/>
        <end position="462"/>
    </location>
</feature>
<keyword evidence="4" id="KW-1185">Reference proteome</keyword>
<sequence>MEFAEALEADKSCNGRKHGLLVSQTTKKIKEWKLNERQQLLVDVSGLGNLIHAAGLVIDRSLLLPFCEMWSKQTNTARFHDFEMAPSLRDTAYILGIPVLGHVVTTGTVVNKSVRDLCFEYLGRIPDLKDCRSGLLKLSWLFSEAYLLCLIGSTLFPEREKDYVSPKYLPLLSDFENIQEYAWGAAALAHLYKSLSLLVMPSSTKKLSGRATLLMGWIYEHIPVVRPVMEDAPAPIFPGVRRWIGSTTAKPTKDVSDVNWEPYKDMDPASIPKICTAPDTICFSRTWLISFNIREIYVPDRYARQFGQEQHLLNGVPWFRRHTWSKMVDWSLKYASDIKHFQQLTNTTHCDHTTIPATHSAAEVLAPAATAQPSLGLSLMTMVEGIKKEFPIVERFFMQQSLPDEVARALSRIHELVKYSHPKEVDAARREGSSEPHEQAALDPPAKLAHKEAATEVLHDPETEAAPVTAPDAATQNGDLTSNPMVECACMRRNKKVAVREGRVESMVEEQDADERGSKERKRQRRLVEGGGKLLRRSNRH</sequence>
<protein>
    <recommendedName>
        <fullName evidence="2">Aminotransferase-like plant mobile domain-containing protein</fullName>
    </recommendedName>
</protein>
<reference evidence="4" key="1">
    <citation type="journal article" date="2012" name="Nat. Biotechnol.">
        <title>Reference genome sequence of the model plant Setaria.</title>
        <authorList>
            <person name="Bennetzen J.L."/>
            <person name="Schmutz J."/>
            <person name="Wang H."/>
            <person name="Percifield R."/>
            <person name="Hawkins J."/>
            <person name="Pontaroli A.C."/>
            <person name="Estep M."/>
            <person name="Feng L."/>
            <person name="Vaughn J.N."/>
            <person name="Grimwood J."/>
            <person name="Jenkins J."/>
            <person name="Barry K."/>
            <person name="Lindquist E."/>
            <person name="Hellsten U."/>
            <person name="Deshpande S."/>
            <person name="Wang X."/>
            <person name="Wu X."/>
            <person name="Mitros T."/>
            <person name="Triplett J."/>
            <person name="Yang X."/>
            <person name="Ye C.Y."/>
            <person name="Mauro-Herrera M."/>
            <person name="Wang L."/>
            <person name="Li P."/>
            <person name="Sharma M."/>
            <person name="Sharma R."/>
            <person name="Ronald P.C."/>
            <person name="Panaud O."/>
            <person name="Kellogg E.A."/>
            <person name="Brutnell T.P."/>
            <person name="Doust A.N."/>
            <person name="Tuskan G.A."/>
            <person name="Rokhsar D."/>
            <person name="Devos K.M."/>
        </authorList>
    </citation>
    <scope>NUCLEOTIDE SEQUENCE [LARGE SCALE GENOMIC DNA]</scope>
    <source>
        <strain evidence="4">cv. Yugu1</strain>
    </source>
</reference>
<dbReference type="PANTHER" id="PTHR46033">
    <property type="entry name" value="PROTEIN MAIN-LIKE 2"/>
    <property type="match status" value="1"/>
</dbReference>
<dbReference type="Gramene" id="KQL25934">
    <property type="protein sequence ID" value="KQL25934"/>
    <property type="gene ID" value="SETIT_032764mg"/>
</dbReference>
<dbReference type="STRING" id="4555.K4A1M0"/>
<dbReference type="InterPro" id="IPR044824">
    <property type="entry name" value="MAIN-like"/>
</dbReference>
<feature type="region of interest" description="Disordered" evidence="1">
    <location>
        <begin position="424"/>
        <end position="482"/>
    </location>
</feature>
<reference evidence="3" key="2">
    <citation type="submission" date="2018-08" db="UniProtKB">
        <authorList>
            <consortium name="EnsemblPlants"/>
        </authorList>
    </citation>
    <scope>IDENTIFICATION</scope>
    <source>
        <strain evidence="3">Yugu1</strain>
    </source>
</reference>
<feature type="region of interest" description="Disordered" evidence="1">
    <location>
        <begin position="499"/>
        <end position="541"/>
    </location>
</feature>
<evidence type="ECO:0000313" key="3">
    <source>
        <dbReference type="EnsemblPlants" id="KQL25934"/>
    </source>
</evidence>
<dbReference type="OMA" id="FENIQEY"/>
<dbReference type="AlphaFoldDB" id="K4A1M0"/>
<dbReference type="HOGENOM" id="CLU_030850_0_0_1"/>